<dbReference type="Pfam" id="PF18925">
    <property type="entry name" value="DUF5675"/>
    <property type="match status" value="1"/>
</dbReference>
<sequence>MELLLQRTDRQSSYTGGKLYVNGVYECDTVEDTDRDKNSNGIFDGDEKKVMHETAIPNGRYRITLVNSPKFSPKVDNRNMPLLNNVPSFTGILIHWGNSAADSSGCILVGKNYLGGRISNSKVTFLALLDKLDKAAASNEQIWITVK</sequence>
<evidence type="ECO:0000313" key="3">
    <source>
        <dbReference type="Proteomes" id="UP000594030"/>
    </source>
</evidence>
<feature type="domain" description="DUF5675" evidence="1">
    <location>
        <begin position="5"/>
        <end position="133"/>
    </location>
</feature>
<dbReference type="KEGG" id="vg:65129459"/>
<dbReference type="GeneID" id="65129459"/>
<dbReference type="InterPro" id="IPR043732">
    <property type="entry name" value="DUF5675"/>
</dbReference>
<organism evidence="2 3">
    <name type="scientific">uncultured phage cr108_1</name>
    <dbReference type="NCBI Taxonomy" id="2772069"/>
    <lineage>
        <taxon>Viruses</taxon>
        <taxon>Duplodnaviria</taxon>
        <taxon>Heunggongvirae</taxon>
        <taxon>Uroviricota</taxon>
        <taxon>Caudoviricetes</taxon>
        <taxon>Crassvirales</taxon>
        <taxon>Steigviridae</taxon>
        <taxon>Asinivirinae</taxon>
        <taxon>Pipoluvirus</taxon>
        <taxon>Pipoluvirus rarus</taxon>
    </lineage>
</organism>
<dbReference type="Proteomes" id="UP000594030">
    <property type="component" value="Segment"/>
</dbReference>
<dbReference type="RefSeq" id="YP_010111125.1">
    <property type="nucleotide sequence ID" value="NC_055878.1"/>
</dbReference>
<evidence type="ECO:0000313" key="2">
    <source>
        <dbReference type="EMBL" id="QOR58967.1"/>
    </source>
</evidence>
<accession>A0A7M1RX03</accession>
<protein>
    <submittedName>
        <fullName evidence="2">Putative transpeptidase</fullName>
    </submittedName>
</protein>
<reference evidence="2 3" key="1">
    <citation type="submission" date="2020-07" db="EMBL/GenBank/DDBJ databases">
        <title>Taxonomic proposal: Crassvirales, a new order of highly abundant and diverse bacterial viruses.</title>
        <authorList>
            <person name="Shkoporov A.N."/>
            <person name="Stockdale S.R."/>
            <person name="Guerin E."/>
            <person name="Ross R.P."/>
            <person name="Hill C."/>
        </authorList>
    </citation>
    <scope>NUCLEOTIDE SEQUENCE [LARGE SCALE GENOMIC DNA]</scope>
</reference>
<evidence type="ECO:0000259" key="1">
    <source>
        <dbReference type="Pfam" id="PF18925"/>
    </source>
</evidence>
<dbReference type="EMBL" id="MT774385">
    <property type="protein sequence ID" value="QOR58967.1"/>
    <property type="molecule type" value="Genomic_DNA"/>
</dbReference>
<name>A0A7M1RX03_9CAUD</name>
<proteinExistence type="predicted"/>
<keyword evidence="3" id="KW-1185">Reference proteome</keyword>